<dbReference type="Proteomes" id="UP000789405">
    <property type="component" value="Unassembled WGS sequence"/>
</dbReference>
<keyword evidence="3" id="KW-1185">Reference proteome</keyword>
<evidence type="ECO:0000313" key="3">
    <source>
        <dbReference type="Proteomes" id="UP000789405"/>
    </source>
</evidence>
<dbReference type="AlphaFoldDB" id="A0A9N8W4C1"/>
<dbReference type="EMBL" id="CAJVPY010000400">
    <property type="protein sequence ID" value="CAG8470582.1"/>
    <property type="molecule type" value="Genomic_DNA"/>
</dbReference>
<organism evidence="2 3">
    <name type="scientific">Dentiscutata erythropus</name>
    <dbReference type="NCBI Taxonomy" id="1348616"/>
    <lineage>
        <taxon>Eukaryota</taxon>
        <taxon>Fungi</taxon>
        <taxon>Fungi incertae sedis</taxon>
        <taxon>Mucoromycota</taxon>
        <taxon>Glomeromycotina</taxon>
        <taxon>Glomeromycetes</taxon>
        <taxon>Diversisporales</taxon>
        <taxon>Gigasporaceae</taxon>
        <taxon>Dentiscutata</taxon>
    </lineage>
</organism>
<sequence length="95" mass="11180">MSHRLQTIVENCLNKLPIKNVHSEKPNYNNNEPNDDELDDGEPDNNELDDCEPDSELDNDELDNEIDDELENFESDYYDKNIINVDSYKEMQNNE</sequence>
<feature type="compositionally biased region" description="Acidic residues" evidence="1">
    <location>
        <begin position="33"/>
        <end position="63"/>
    </location>
</feature>
<accession>A0A9N8W4C1</accession>
<evidence type="ECO:0000256" key="1">
    <source>
        <dbReference type="SAM" id="MobiDB-lite"/>
    </source>
</evidence>
<evidence type="ECO:0000313" key="2">
    <source>
        <dbReference type="EMBL" id="CAG8470582.1"/>
    </source>
</evidence>
<feature type="region of interest" description="Disordered" evidence="1">
    <location>
        <begin position="21"/>
        <end position="63"/>
    </location>
</feature>
<comment type="caution">
    <text evidence="2">The sequence shown here is derived from an EMBL/GenBank/DDBJ whole genome shotgun (WGS) entry which is preliminary data.</text>
</comment>
<gene>
    <name evidence="2" type="ORF">DERYTH_LOCUS1436</name>
</gene>
<name>A0A9N8W4C1_9GLOM</name>
<proteinExistence type="predicted"/>
<protein>
    <submittedName>
        <fullName evidence="2">8796_t:CDS:1</fullName>
    </submittedName>
</protein>
<feature type="non-terminal residue" evidence="2">
    <location>
        <position position="95"/>
    </location>
</feature>
<reference evidence="2" key="1">
    <citation type="submission" date="2021-06" db="EMBL/GenBank/DDBJ databases">
        <authorList>
            <person name="Kallberg Y."/>
            <person name="Tangrot J."/>
            <person name="Rosling A."/>
        </authorList>
    </citation>
    <scope>NUCLEOTIDE SEQUENCE</scope>
    <source>
        <strain evidence="2">MA453B</strain>
    </source>
</reference>